<evidence type="ECO:0000259" key="10">
    <source>
        <dbReference type="Pfam" id="PF17917"/>
    </source>
</evidence>
<dbReference type="GO" id="GO:0006508">
    <property type="term" value="P:proteolysis"/>
    <property type="evidence" value="ECO:0007669"/>
    <property type="project" value="UniProtKB-KW"/>
</dbReference>
<keyword evidence="7" id="KW-0378">Hydrolase</keyword>
<dbReference type="AlphaFoldDB" id="A0A6G0WRC7"/>
<evidence type="ECO:0000256" key="1">
    <source>
        <dbReference type="ARBA" id="ARBA00022670"/>
    </source>
</evidence>
<sequence>MMAQVRKSRKAFGLVRRVLSSASGDSVATLNGRLDVPFCADTGSDENIISLKTIKDLQALDPTVDVEDLATPWKGCAVDDQPVYAKQVAKLRVQLHTKAGRVNLPGLQSCYVINSSDDFIISRGALESIGIDMNRLLEQVAEHQSLEDGDDVGESDEGDDITFGVEIRHVRGNLAELDREDRAAAEDLVQDAIVELKKSSEDDEKEIATLWKVVLEAANGGVWRAKFRGTDEPADVPAMRIKLKPNYSLTVAKSARPTRSKRSFLKRLADSLKATALFLRTPRPSGKKLLKASGEWTQEELLLYYRLTIDYRTINSMTVAMAGAMPFQFMVLESVRDAKFLGIFDLTKGFWQLPLAKDSQEILSFMLAFRVMTPTRVMQGHCDSASFFQNTMTECLRPLLYKHCLVWIDDILVWANSLADYVDVLRQLFAICEKHRLRLNPAKSTLLCHEIKWCGRIIDGNGVRQDPERMEALCNIPYPTDAGQLQQFICAVNWVRDSLIGFAQAVHPLQKRLTQALEGKKRRKRIASSIAINLTDEEKSSWNDVKDLLRSSVQLCHPDESATMCLFTDASKDGWSIVVTQVREFDEEIPVHEQQHEMLVCQSGMFDKTQMNWSVIEKEGYPIARACDSLKYLLLRPLGFRMYCDHKNLIHVFAPNAELKTHTRDKLLRWADIISQYRYEIEHIDGVHNLWADLMSRRGQPAPMKSHVNRLRVDEPPCFAETSISRRTSRRYARALKQWTKRRKRQSHNFVYKPPQAKFRPLDDPEFIWPDTDSIIDAQQRHTAPRTAILHDDGKLY</sequence>
<dbReference type="Proteomes" id="UP000481153">
    <property type="component" value="Unassembled WGS sequence"/>
</dbReference>
<dbReference type="InterPro" id="IPR043502">
    <property type="entry name" value="DNA/RNA_pol_sf"/>
</dbReference>
<dbReference type="Pfam" id="PF17917">
    <property type="entry name" value="RT_RNaseH"/>
    <property type="match status" value="1"/>
</dbReference>
<evidence type="ECO:0000256" key="3">
    <source>
        <dbReference type="ARBA" id="ARBA00022695"/>
    </source>
</evidence>
<dbReference type="EMBL" id="VJMJ01000158">
    <property type="protein sequence ID" value="KAF0729983.1"/>
    <property type="molecule type" value="Genomic_DNA"/>
</dbReference>
<keyword evidence="5" id="KW-0064">Aspartyl protease</keyword>
<keyword evidence="4" id="KW-0540">Nuclease</keyword>
<reference evidence="11 12" key="1">
    <citation type="submission" date="2019-07" db="EMBL/GenBank/DDBJ databases">
        <title>Genomics analysis of Aphanomyces spp. identifies a new class of oomycete effector associated with host adaptation.</title>
        <authorList>
            <person name="Gaulin E."/>
        </authorList>
    </citation>
    <scope>NUCLEOTIDE SEQUENCE [LARGE SCALE GENOMIC DNA]</scope>
    <source>
        <strain evidence="11 12">ATCC 201684</strain>
    </source>
</reference>
<feature type="domain" description="Reverse transcriptase RNase H-like" evidence="10">
    <location>
        <begin position="560"/>
        <end position="677"/>
    </location>
</feature>
<keyword evidence="6" id="KW-0255">Endonuclease</keyword>
<feature type="domain" description="Reverse transcriptase" evidence="9">
    <location>
        <begin position="305"/>
        <end position="456"/>
    </location>
</feature>
<accession>A0A6G0WRC7</accession>
<evidence type="ECO:0000256" key="8">
    <source>
        <dbReference type="ARBA" id="ARBA00022918"/>
    </source>
</evidence>
<dbReference type="Gene3D" id="3.10.10.10">
    <property type="entry name" value="HIV Type 1 Reverse Transcriptase, subunit A, domain 1"/>
    <property type="match status" value="1"/>
</dbReference>
<evidence type="ECO:0000313" key="11">
    <source>
        <dbReference type="EMBL" id="KAF0729983.1"/>
    </source>
</evidence>
<dbReference type="InterPro" id="IPR000477">
    <property type="entry name" value="RT_dom"/>
</dbReference>
<keyword evidence="8" id="KW-0695">RNA-directed DNA polymerase</keyword>
<dbReference type="GO" id="GO:0004519">
    <property type="term" value="F:endonuclease activity"/>
    <property type="evidence" value="ECO:0007669"/>
    <property type="project" value="UniProtKB-KW"/>
</dbReference>
<evidence type="ECO:0000256" key="7">
    <source>
        <dbReference type="ARBA" id="ARBA00022801"/>
    </source>
</evidence>
<dbReference type="GO" id="GO:0004190">
    <property type="term" value="F:aspartic-type endopeptidase activity"/>
    <property type="evidence" value="ECO:0007669"/>
    <property type="project" value="UniProtKB-KW"/>
</dbReference>
<dbReference type="InterPro" id="IPR041373">
    <property type="entry name" value="RT_RNaseH"/>
</dbReference>
<keyword evidence="12" id="KW-1185">Reference proteome</keyword>
<keyword evidence="1" id="KW-0645">Protease</keyword>
<organism evidence="11 12">
    <name type="scientific">Aphanomyces euteiches</name>
    <dbReference type="NCBI Taxonomy" id="100861"/>
    <lineage>
        <taxon>Eukaryota</taxon>
        <taxon>Sar</taxon>
        <taxon>Stramenopiles</taxon>
        <taxon>Oomycota</taxon>
        <taxon>Saprolegniomycetes</taxon>
        <taxon>Saprolegniales</taxon>
        <taxon>Verrucalvaceae</taxon>
        <taxon>Aphanomyces</taxon>
    </lineage>
</organism>
<keyword evidence="2" id="KW-0808">Transferase</keyword>
<dbReference type="GO" id="GO:0003964">
    <property type="term" value="F:RNA-directed DNA polymerase activity"/>
    <property type="evidence" value="ECO:0007669"/>
    <property type="project" value="UniProtKB-KW"/>
</dbReference>
<keyword evidence="3" id="KW-0548">Nucleotidyltransferase</keyword>
<evidence type="ECO:0000256" key="4">
    <source>
        <dbReference type="ARBA" id="ARBA00022722"/>
    </source>
</evidence>
<evidence type="ECO:0008006" key="13">
    <source>
        <dbReference type="Google" id="ProtNLM"/>
    </source>
</evidence>
<dbReference type="SUPFAM" id="SSF56672">
    <property type="entry name" value="DNA/RNA polymerases"/>
    <property type="match status" value="1"/>
</dbReference>
<name>A0A6G0WRC7_9STRA</name>
<evidence type="ECO:0000313" key="12">
    <source>
        <dbReference type="Proteomes" id="UP000481153"/>
    </source>
</evidence>
<evidence type="ECO:0000256" key="5">
    <source>
        <dbReference type="ARBA" id="ARBA00022750"/>
    </source>
</evidence>
<evidence type="ECO:0000256" key="2">
    <source>
        <dbReference type="ARBA" id="ARBA00022679"/>
    </source>
</evidence>
<evidence type="ECO:0000256" key="6">
    <source>
        <dbReference type="ARBA" id="ARBA00022759"/>
    </source>
</evidence>
<dbReference type="Pfam" id="PF00078">
    <property type="entry name" value="RVT_1"/>
    <property type="match status" value="1"/>
</dbReference>
<dbReference type="Gene3D" id="3.30.70.270">
    <property type="match status" value="2"/>
</dbReference>
<dbReference type="PANTHER" id="PTHR33064">
    <property type="entry name" value="POL PROTEIN"/>
    <property type="match status" value="1"/>
</dbReference>
<evidence type="ECO:0000259" key="9">
    <source>
        <dbReference type="Pfam" id="PF00078"/>
    </source>
</evidence>
<dbReference type="CDD" id="cd01647">
    <property type="entry name" value="RT_LTR"/>
    <property type="match status" value="1"/>
</dbReference>
<dbReference type="VEuPathDB" id="FungiDB:AeMF1_014048"/>
<protein>
    <recommendedName>
        <fullName evidence="13">Reverse transcriptase</fullName>
    </recommendedName>
</protein>
<dbReference type="InterPro" id="IPR043128">
    <property type="entry name" value="Rev_trsase/Diguanyl_cyclase"/>
</dbReference>
<gene>
    <name evidence="11" type="ORF">Ae201684_012472</name>
</gene>
<proteinExistence type="predicted"/>
<comment type="caution">
    <text evidence="11">The sequence shown here is derived from an EMBL/GenBank/DDBJ whole genome shotgun (WGS) entry which is preliminary data.</text>
</comment>
<dbReference type="InterPro" id="IPR051320">
    <property type="entry name" value="Viral_Replic_Matur_Polypro"/>
</dbReference>
<dbReference type="PANTHER" id="PTHR33064:SF37">
    <property type="entry name" value="RIBONUCLEASE H"/>
    <property type="match status" value="1"/>
</dbReference>